<protein>
    <submittedName>
        <fullName evidence="5">PDZ domain-containing protein</fullName>
    </submittedName>
</protein>
<accession>A0A0R3X9L7</accession>
<evidence type="ECO:0000259" key="2">
    <source>
        <dbReference type="PROSITE" id="PS50106"/>
    </source>
</evidence>
<dbReference type="STRING" id="6205.A0A0R3X9L7"/>
<keyword evidence="4" id="KW-1185">Reference proteome</keyword>
<dbReference type="CDD" id="cd00136">
    <property type="entry name" value="PDZ_canonical"/>
    <property type="match status" value="1"/>
</dbReference>
<dbReference type="InterPro" id="IPR036034">
    <property type="entry name" value="PDZ_sf"/>
</dbReference>
<dbReference type="Gene3D" id="2.30.42.10">
    <property type="match status" value="1"/>
</dbReference>
<feature type="region of interest" description="Disordered" evidence="1">
    <location>
        <begin position="185"/>
        <end position="207"/>
    </location>
</feature>
<dbReference type="PANTHER" id="PTHR46900:SF2">
    <property type="entry name" value="TYROSINE-PROTEIN PHOSPHATASE NON-RECEPTOR TYPE 13"/>
    <property type="match status" value="1"/>
</dbReference>
<reference evidence="5" key="1">
    <citation type="submission" date="2017-02" db="UniProtKB">
        <authorList>
            <consortium name="WormBaseParasite"/>
        </authorList>
    </citation>
    <scope>IDENTIFICATION</scope>
</reference>
<dbReference type="WBParaSite" id="TTAC_0001024201-mRNA-1">
    <property type="protein sequence ID" value="TTAC_0001024201-mRNA-1"/>
    <property type="gene ID" value="TTAC_0001024201"/>
</dbReference>
<evidence type="ECO:0000256" key="1">
    <source>
        <dbReference type="SAM" id="MobiDB-lite"/>
    </source>
</evidence>
<evidence type="ECO:0000313" key="5">
    <source>
        <dbReference type="WBParaSite" id="TTAC_0001024201-mRNA-1"/>
    </source>
</evidence>
<organism evidence="5">
    <name type="scientific">Hydatigena taeniaeformis</name>
    <name type="common">Feline tapeworm</name>
    <name type="synonym">Taenia taeniaeformis</name>
    <dbReference type="NCBI Taxonomy" id="6205"/>
    <lineage>
        <taxon>Eukaryota</taxon>
        <taxon>Metazoa</taxon>
        <taxon>Spiralia</taxon>
        <taxon>Lophotrochozoa</taxon>
        <taxon>Platyhelminthes</taxon>
        <taxon>Cestoda</taxon>
        <taxon>Eucestoda</taxon>
        <taxon>Cyclophyllidea</taxon>
        <taxon>Taeniidae</taxon>
        <taxon>Hydatigera</taxon>
    </lineage>
</organism>
<dbReference type="PANTHER" id="PTHR46900">
    <property type="entry name" value="TYROSINE-PROTEIN PHOSPHATASE NON-RECEPTOR TYPE 13"/>
    <property type="match status" value="1"/>
</dbReference>
<reference evidence="3 4" key="2">
    <citation type="submission" date="2018-11" db="EMBL/GenBank/DDBJ databases">
        <authorList>
            <consortium name="Pathogen Informatics"/>
        </authorList>
    </citation>
    <scope>NUCLEOTIDE SEQUENCE [LARGE SCALE GENOMIC DNA]</scope>
</reference>
<dbReference type="OrthoDB" id="10033291at2759"/>
<feature type="domain" description="PDZ" evidence="2">
    <location>
        <begin position="393"/>
        <end position="458"/>
    </location>
</feature>
<dbReference type="AlphaFoldDB" id="A0A0R3X9L7"/>
<dbReference type="EMBL" id="UYWX01021446">
    <property type="protein sequence ID" value="VDM35207.1"/>
    <property type="molecule type" value="Genomic_DNA"/>
</dbReference>
<gene>
    <name evidence="3" type="ORF">TTAC_LOCUS10227</name>
</gene>
<dbReference type="InterPro" id="IPR052074">
    <property type="entry name" value="NonRcpt_TyrProt_Phosphatase"/>
</dbReference>
<proteinExistence type="predicted"/>
<dbReference type="Pfam" id="PF00595">
    <property type="entry name" value="PDZ"/>
    <property type="match status" value="1"/>
</dbReference>
<dbReference type="PROSITE" id="PS50106">
    <property type="entry name" value="PDZ"/>
    <property type="match status" value="1"/>
</dbReference>
<evidence type="ECO:0000313" key="4">
    <source>
        <dbReference type="Proteomes" id="UP000274429"/>
    </source>
</evidence>
<evidence type="ECO:0000313" key="3">
    <source>
        <dbReference type="EMBL" id="VDM35207.1"/>
    </source>
</evidence>
<dbReference type="Proteomes" id="UP000274429">
    <property type="component" value="Unassembled WGS sequence"/>
</dbReference>
<dbReference type="SUPFAM" id="SSF50156">
    <property type="entry name" value="PDZ domain-like"/>
    <property type="match status" value="1"/>
</dbReference>
<name>A0A0R3X9L7_HYDTA</name>
<feature type="compositionally biased region" description="Polar residues" evidence="1">
    <location>
        <begin position="193"/>
        <end position="203"/>
    </location>
</feature>
<sequence length="458" mass="50759">MSWEQLRLKRPTLSPSLLYFLLNNYENGRAIQSARGWYTNDEKALRGNPIDAVNEYARYWQETEQLCTPSRLQRAETPHRPPDLATLFSTVRAKIAVDSFDRVLGEHHQAFRWAALLKGYRPPTLVLKDSGSVCSSGIRVNSTRLGGQLPDLIRAKHRGSSDSSDVRDFAELNTEVIGSKPDALDAHEIPRPTLSSEGPSRSILTGKPYNYRRATTSELGGVRRTDVQQVVPVPGGGFRSRAGAYELGASSPRLQDWCASGTMSVSRGRTCARRSALRGSGLFGSSLNISQSLDPLRRSQEAQRIHDDWSEFKKSLSHPTTPSTIEPDAETLNGSLSIHPSAVMTQSGHEFNNFSCKEREDSLSSFMDWNLRKSQQSLISVDMDKPIASSVINVQLEKVADETYGLKFVEGHMTRFSQLGVYVKSITPDTPASRGDVRLGDRILAINGKDVTGMTFKE</sequence>
<dbReference type="InterPro" id="IPR001478">
    <property type="entry name" value="PDZ"/>
</dbReference>